<dbReference type="InterPro" id="IPR023213">
    <property type="entry name" value="CAT-like_dom_sf"/>
</dbReference>
<dbReference type="FunFam" id="3.30.559.10:FF:000012">
    <property type="entry name" value="Non-ribosomal peptide synthetase"/>
    <property type="match status" value="1"/>
</dbReference>
<evidence type="ECO:0000313" key="7">
    <source>
        <dbReference type="EMBL" id="RCJ36606.1"/>
    </source>
</evidence>
<evidence type="ECO:0000256" key="5">
    <source>
        <dbReference type="ARBA" id="ARBA00023194"/>
    </source>
</evidence>
<dbReference type="PROSITE" id="PS00455">
    <property type="entry name" value="AMP_BINDING"/>
    <property type="match status" value="1"/>
</dbReference>
<dbReference type="PROSITE" id="PS50075">
    <property type="entry name" value="CARRIER"/>
    <property type="match status" value="1"/>
</dbReference>
<dbReference type="InterPro" id="IPR010071">
    <property type="entry name" value="AA_adenyl_dom"/>
</dbReference>
<dbReference type="CDD" id="cd05930">
    <property type="entry name" value="A_NRPS"/>
    <property type="match status" value="1"/>
</dbReference>
<dbReference type="GO" id="GO:0031177">
    <property type="term" value="F:phosphopantetheine binding"/>
    <property type="evidence" value="ECO:0007669"/>
    <property type="project" value="InterPro"/>
</dbReference>
<dbReference type="InterPro" id="IPR020806">
    <property type="entry name" value="PKS_PP-bd"/>
</dbReference>
<evidence type="ECO:0000256" key="4">
    <source>
        <dbReference type="ARBA" id="ARBA00022553"/>
    </source>
</evidence>
<dbReference type="Pfam" id="PF13193">
    <property type="entry name" value="AMP-binding_C"/>
    <property type="match status" value="1"/>
</dbReference>
<dbReference type="GO" id="GO:0017000">
    <property type="term" value="P:antibiotic biosynthetic process"/>
    <property type="evidence" value="ECO:0007669"/>
    <property type="project" value="UniProtKB-KW"/>
</dbReference>
<dbReference type="CDD" id="cd19534">
    <property type="entry name" value="E_NRPS"/>
    <property type="match status" value="1"/>
</dbReference>
<comment type="similarity">
    <text evidence="2">Belongs to the ATP-dependent AMP-binding enzyme family.</text>
</comment>
<dbReference type="SMART" id="SM00823">
    <property type="entry name" value="PKS_PP"/>
    <property type="match status" value="1"/>
</dbReference>
<dbReference type="EMBL" id="LXQE01000148">
    <property type="protein sequence ID" value="RCJ36606.1"/>
    <property type="molecule type" value="Genomic_DNA"/>
</dbReference>
<evidence type="ECO:0000256" key="2">
    <source>
        <dbReference type="ARBA" id="ARBA00006432"/>
    </source>
</evidence>
<dbReference type="CDD" id="cd19531">
    <property type="entry name" value="LCL_NRPS-like"/>
    <property type="match status" value="1"/>
</dbReference>
<dbReference type="GO" id="GO:0003824">
    <property type="term" value="F:catalytic activity"/>
    <property type="evidence" value="ECO:0007669"/>
    <property type="project" value="InterPro"/>
</dbReference>
<dbReference type="InterPro" id="IPR000873">
    <property type="entry name" value="AMP-dep_synth/lig_dom"/>
</dbReference>
<dbReference type="FunFam" id="3.40.50.12780:FF:000012">
    <property type="entry name" value="Non-ribosomal peptide synthetase"/>
    <property type="match status" value="1"/>
</dbReference>
<dbReference type="Gene3D" id="3.40.50.980">
    <property type="match status" value="2"/>
</dbReference>
<evidence type="ECO:0000313" key="8">
    <source>
        <dbReference type="Proteomes" id="UP000252085"/>
    </source>
</evidence>
<dbReference type="Gene3D" id="3.30.559.30">
    <property type="entry name" value="Nonribosomal peptide synthetase, condensation domain"/>
    <property type="match status" value="2"/>
</dbReference>
<comment type="caution">
    <text evidence="7">The sequence shown here is derived from an EMBL/GenBank/DDBJ whole genome shotgun (WGS) entry which is preliminary data.</text>
</comment>
<dbReference type="InterPro" id="IPR010060">
    <property type="entry name" value="NRPS_synth"/>
</dbReference>
<dbReference type="Proteomes" id="UP000252085">
    <property type="component" value="Unassembled WGS sequence"/>
</dbReference>
<dbReference type="FunFam" id="1.10.1200.10:FF:000005">
    <property type="entry name" value="Nonribosomal peptide synthetase 1"/>
    <property type="match status" value="1"/>
</dbReference>
<dbReference type="GO" id="GO:0044550">
    <property type="term" value="P:secondary metabolite biosynthetic process"/>
    <property type="evidence" value="ECO:0007669"/>
    <property type="project" value="UniProtKB-ARBA"/>
</dbReference>
<dbReference type="Gene3D" id="2.30.38.10">
    <property type="entry name" value="Luciferase, Domain 3"/>
    <property type="match status" value="1"/>
</dbReference>
<protein>
    <submittedName>
        <fullName evidence="7">Non-ribosomal peptide synthetase</fullName>
    </submittedName>
</protein>
<keyword evidence="5" id="KW-0045">Antibiotic biosynthesis</keyword>
<dbReference type="InterPro" id="IPR001242">
    <property type="entry name" value="Condensation_dom"/>
</dbReference>
<dbReference type="InterPro" id="IPR045851">
    <property type="entry name" value="AMP-bd_C_sf"/>
</dbReference>
<reference evidence="7 8" key="1">
    <citation type="submission" date="2016-04" db="EMBL/GenBank/DDBJ databases">
        <authorList>
            <person name="Evans L.H."/>
            <person name="Alamgir A."/>
            <person name="Owens N."/>
            <person name="Weber N.D."/>
            <person name="Virtaneva K."/>
            <person name="Barbian K."/>
            <person name="Babar A."/>
            <person name="Rosenke K."/>
        </authorList>
    </citation>
    <scope>NUCLEOTIDE SEQUENCE [LARGE SCALE GENOMIC DNA]</scope>
    <source>
        <strain evidence="7">NIES-2108</strain>
    </source>
</reference>
<dbReference type="SUPFAM" id="SSF47336">
    <property type="entry name" value="ACP-like"/>
    <property type="match status" value="1"/>
</dbReference>
<dbReference type="Pfam" id="PF00668">
    <property type="entry name" value="Condensation"/>
    <property type="match status" value="2"/>
</dbReference>
<dbReference type="Gene3D" id="3.30.300.30">
    <property type="match status" value="1"/>
</dbReference>
<dbReference type="InterPro" id="IPR009081">
    <property type="entry name" value="PP-bd_ACP"/>
</dbReference>
<organism evidence="7 8">
    <name type="scientific">Nostoc punctiforme NIES-2108</name>
    <dbReference type="NCBI Taxonomy" id="1356359"/>
    <lineage>
        <taxon>Bacteria</taxon>
        <taxon>Bacillati</taxon>
        <taxon>Cyanobacteriota</taxon>
        <taxon>Cyanophyceae</taxon>
        <taxon>Nostocales</taxon>
        <taxon>Nostocaceae</taxon>
        <taxon>Nostoc</taxon>
    </lineage>
</organism>
<dbReference type="PANTHER" id="PTHR45398">
    <property type="match status" value="1"/>
</dbReference>
<evidence type="ECO:0000256" key="1">
    <source>
        <dbReference type="ARBA" id="ARBA00001957"/>
    </source>
</evidence>
<gene>
    <name evidence="7" type="ORF">A6769_15900</name>
</gene>
<dbReference type="Gene3D" id="3.30.559.10">
    <property type="entry name" value="Chloramphenicol acetyltransferase-like domain"/>
    <property type="match status" value="2"/>
</dbReference>
<dbReference type="PANTHER" id="PTHR45398:SF1">
    <property type="entry name" value="ENZYME, PUTATIVE (JCVI)-RELATED"/>
    <property type="match status" value="1"/>
</dbReference>
<dbReference type="Pfam" id="PF00501">
    <property type="entry name" value="AMP-binding"/>
    <property type="match status" value="1"/>
</dbReference>
<dbReference type="InterPro" id="IPR036736">
    <property type="entry name" value="ACP-like_sf"/>
</dbReference>
<comment type="cofactor">
    <cofactor evidence="1">
        <name>pantetheine 4'-phosphate</name>
        <dbReference type="ChEBI" id="CHEBI:47942"/>
    </cofactor>
</comment>
<sequence length="1582" mass="178015">MDKKKDEISKRRSKLSLVQQEFLKKRLQGEIRSDFQLEVIPRRSQISPAPLSFAQQRLWFLAQLEPNSPFYNIPGAVRLQGQLDLGALQQSFNEIISRHEALRSNFQTREGQAISVISETVPLILPIFDISELPLNQQEAEVKQQASQEAQKPFDLNSDLLLRAKLLRLSKQEHILLLTMHHIVSDGWSIGVMVRELATLYQAFCNGEPSPLPALPIQYVDFAVWQRQWLQGEVLETQISYWLKHLENAPKVLELPTDHPRPAIQTFRGATYSFKLSKELSASLNKLSEQQGSTLFMTLLAGFQTLLWRYTGKEDIVIGSPIANRNRTEIEGLIGFFVNTLVLRTSLAGNPSFEELLKRVREVALGAYAHQDLPFELLVEQLQPQRDLSYTPLFQVMFVLQNAPMSALELPGLTLTPLESNSDSAKFDLTLQMTETEEGLVGSLEYNTDLFEEKTIHRMAGHLQTLLEGVVANPQQHLSELPLLIDSERHQLLREWNNTEVEYSQQLCIHQLFEAQVERTPDSIAVVFEDEQLTYCELNTRANQLAHYLQALGVKPEVLVGICVERSLDMVIGLLAILKAGGAYVPLDPMYPPERLAFMLENADIFVLLTHKRLAERLSKYKGDMICFDADCETIAQQSRENQVSGVTPDNLMYVIYTSGSTGKPKGAGVYQRSFANLMNWFVTEFDFTCNDRVLLISSLSFDLTQKNIYAPLLVGGELHLLSSGCYDAAQIAESVCNKQVTWLNCTPSAFYPLIDQGDKSLCMKKTLKYVFLGGEPISISRLKVWLDSVPCKTQIVNTYGPTECTDICAAYRVAQPEQWLEKLVPIGKPIYNAKVYILDEKLKPLPVGMVGELYVGGEGVGRGYINNIDLTLAKFVSDPFSNKPGARLYKSGDLARYLADGNIEYLGRIDHQVKIRGFRIELGEIEVAINQYPAVKETVVVVSEESVNSKRLVAYVVPQKEQTLAIPELRSFLESKLPPYMVPSAFVSLEALPLTPNGKVDRKALPVPDTARPELGKELVAPRNFVEAKLAEIWAEVLGVDKVGIFDNFFELGGDSILAIVVITRANQAGLKLAVKQLFQHQTVAGLASVAVAKKVKQAEQGLITGLAALTPIQYWFFEQNLLEPHHWNQAVLLEVKQVLDLAVLEKSVQQLLLHHDALRLRFEQTESSWQQVIASPDAEVPWIHLDFSALSASEQELAIETAATKLQASLNLSTGPLIRVALFDLGQQPSHLLIVIHHLAVDGVSWRILLEDLETVYQQLSQGKKAQLPAKTTSFKYWSQCLQEYAQSAILQQEWDYWLSPSWQEIAPLPVDFSDGDNTVEQVRNISIFLTVEQTQALLKEVPKAYNTQINDILLTALVQAFSQWTGNSSLLLALEGHGREEIFDDVDFSRTLGWLTSIFPVLLDLGKTSDPVEALKVVKEQLRGIPNKGMGYGVLRYLSHDTTRVKALRSLPQAEVVFNYLGQFDQTFSNSSIFRISQNSQGQTRSSGNQETYTLNINALVIDNQLRVNWAYSEKIHRRSTIERLAQEFLEALQVLMTHCQSPEDRGYTPSDFPEADLIQQDLDRFLEKINRGSKNKTR</sequence>
<dbReference type="FunFam" id="3.30.300.30:FF:000010">
    <property type="entry name" value="Enterobactin synthetase component F"/>
    <property type="match status" value="1"/>
</dbReference>
<dbReference type="Gene3D" id="1.10.1200.10">
    <property type="entry name" value="ACP-like"/>
    <property type="match status" value="1"/>
</dbReference>
<dbReference type="SUPFAM" id="SSF52777">
    <property type="entry name" value="CoA-dependent acyltransferases"/>
    <property type="match status" value="4"/>
</dbReference>
<accession>A0A367RJ71</accession>
<dbReference type="Pfam" id="PF00550">
    <property type="entry name" value="PP-binding"/>
    <property type="match status" value="1"/>
</dbReference>
<dbReference type="FunFam" id="2.30.38.10:FF:000001">
    <property type="entry name" value="Non-ribosomal peptide synthetase PvdI"/>
    <property type="match status" value="1"/>
</dbReference>
<keyword evidence="3" id="KW-0596">Phosphopantetheine</keyword>
<dbReference type="FunFam" id="3.30.559.30:FF:000001">
    <property type="entry name" value="Non-ribosomal peptide synthetase"/>
    <property type="match status" value="1"/>
</dbReference>
<proteinExistence type="inferred from homology"/>
<dbReference type="InterPro" id="IPR025110">
    <property type="entry name" value="AMP-bd_C"/>
</dbReference>
<dbReference type="SUPFAM" id="SSF56801">
    <property type="entry name" value="Acetyl-CoA synthetase-like"/>
    <property type="match status" value="1"/>
</dbReference>
<dbReference type="NCBIfam" id="TIGR01720">
    <property type="entry name" value="NRPS-para261"/>
    <property type="match status" value="1"/>
</dbReference>
<feature type="domain" description="Carrier" evidence="6">
    <location>
        <begin position="1022"/>
        <end position="1096"/>
    </location>
</feature>
<name>A0A367RJ71_NOSPU</name>
<dbReference type="GO" id="GO:0008610">
    <property type="term" value="P:lipid biosynthetic process"/>
    <property type="evidence" value="ECO:0007669"/>
    <property type="project" value="UniProtKB-ARBA"/>
</dbReference>
<keyword evidence="4" id="KW-0597">Phosphoprotein</keyword>
<evidence type="ECO:0000256" key="3">
    <source>
        <dbReference type="ARBA" id="ARBA00022450"/>
    </source>
</evidence>
<dbReference type="NCBIfam" id="TIGR01733">
    <property type="entry name" value="AA-adenyl-dom"/>
    <property type="match status" value="1"/>
</dbReference>
<dbReference type="FunFam" id="3.40.50.980:FF:000001">
    <property type="entry name" value="Non-ribosomal peptide synthetase"/>
    <property type="match status" value="1"/>
</dbReference>
<dbReference type="GO" id="GO:0043041">
    <property type="term" value="P:amino acid activation for nonribosomal peptide biosynthetic process"/>
    <property type="evidence" value="ECO:0007669"/>
    <property type="project" value="UniProtKB-ARBA"/>
</dbReference>
<dbReference type="InterPro" id="IPR020845">
    <property type="entry name" value="AMP-binding_CS"/>
</dbReference>
<evidence type="ECO:0000259" key="6">
    <source>
        <dbReference type="PROSITE" id="PS50075"/>
    </source>
</evidence>